<dbReference type="PIRSF" id="PIRSF000709">
    <property type="entry name" value="6PFK_2-Ptase"/>
    <property type="match status" value="1"/>
</dbReference>
<sequence>MVQLLVIRHGKTDWNLQKKIQGRTDIPLSELGRAELVKMRLPAEFKQFSWTSSPLKRTRQTAELLGATELKIEPALIEMNWGEWEGETLPDLRAKYGTEFKYNEARGIYMTPPGGESPADVVARLTPWLQSLKIDTVAVTHKGVIRALKSLAYNWDMTDKAPVKFDWATGHLFDVSPDGGLSPLRINISMEDA</sequence>
<dbReference type="PANTHER" id="PTHR48100:SF1">
    <property type="entry name" value="HISTIDINE PHOSPHATASE FAMILY PROTEIN-RELATED"/>
    <property type="match status" value="1"/>
</dbReference>
<evidence type="ECO:0000313" key="1">
    <source>
        <dbReference type="EMBL" id="MBO0332833.1"/>
    </source>
</evidence>
<dbReference type="InterPro" id="IPR050275">
    <property type="entry name" value="PGM_Phosphatase"/>
</dbReference>
<dbReference type="EMBL" id="JAFLNC010000001">
    <property type="protein sequence ID" value="MBO0332833.1"/>
    <property type="molecule type" value="Genomic_DNA"/>
</dbReference>
<dbReference type="InterPro" id="IPR029033">
    <property type="entry name" value="His_PPase_superfam"/>
</dbReference>
<reference evidence="1 2" key="1">
    <citation type="submission" date="2021-03" db="EMBL/GenBank/DDBJ databases">
        <title>Sneathiella sp. CAU 1612 isolated from Kang Won-do.</title>
        <authorList>
            <person name="Kim W."/>
        </authorList>
    </citation>
    <scope>NUCLEOTIDE SEQUENCE [LARGE SCALE GENOMIC DNA]</scope>
    <source>
        <strain evidence="1 2">CAU 1612</strain>
    </source>
</reference>
<evidence type="ECO:0000313" key="2">
    <source>
        <dbReference type="Proteomes" id="UP000664761"/>
    </source>
</evidence>
<proteinExistence type="predicted"/>
<dbReference type="SUPFAM" id="SSF53254">
    <property type="entry name" value="Phosphoglycerate mutase-like"/>
    <property type="match status" value="1"/>
</dbReference>
<protein>
    <submittedName>
        <fullName evidence="1">Histidine phosphatase family protein</fullName>
    </submittedName>
</protein>
<dbReference type="RefSeq" id="WP_207042627.1">
    <property type="nucleotide sequence ID" value="NZ_JAFLNC010000001.1"/>
</dbReference>
<comment type="caution">
    <text evidence="1">The sequence shown here is derived from an EMBL/GenBank/DDBJ whole genome shotgun (WGS) entry which is preliminary data.</text>
</comment>
<dbReference type="Pfam" id="PF00300">
    <property type="entry name" value="His_Phos_1"/>
    <property type="match status" value="1"/>
</dbReference>
<dbReference type="InterPro" id="IPR013078">
    <property type="entry name" value="His_Pase_superF_clade-1"/>
</dbReference>
<dbReference type="CDD" id="cd07067">
    <property type="entry name" value="HP_PGM_like"/>
    <property type="match status" value="1"/>
</dbReference>
<dbReference type="Gene3D" id="3.40.50.1240">
    <property type="entry name" value="Phosphoglycerate mutase-like"/>
    <property type="match status" value="1"/>
</dbReference>
<dbReference type="PANTHER" id="PTHR48100">
    <property type="entry name" value="BROAD-SPECIFICITY PHOSPHATASE YOR283W-RELATED"/>
    <property type="match status" value="1"/>
</dbReference>
<name>A0ABS3F2U5_9PROT</name>
<dbReference type="SMART" id="SM00855">
    <property type="entry name" value="PGAM"/>
    <property type="match status" value="1"/>
</dbReference>
<dbReference type="Proteomes" id="UP000664761">
    <property type="component" value="Unassembled WGS sequence"/>
</dbReference>
<accession>A0ABS3F2U5</accession>
<keyword evidence="2" id="KW-1185">Reference proteome</keyword>
<gene>
    <name evidence="1" type="ORF">J0X12_04365</name>
</gene>
<organism evidence="1 2">
    <name type="scientific">Sneathiella sedimenti</name>
    <dbReference type="NCBI Taxonomy" id="2816034"/>
    <lineage>
        <taxon>Bacteria</taxon>
        <taxon>Pseudomonadati</taxon>
        <taxon>Pseudomonadota</taxon>
        <taxon>Alphaproteobacteria</taxon>
        <taxon>Sneathiellales</taxon>
        <taxon>Sneathiellaceae</taxon>
        <taxon>Sneathiella</taxon>
    </lineage>
</organism>